<dbReference type="InterPro" id="IPR002102">
    <property type="entry name" value="Cohesin_dom"/>
</dbReference>
<comment type="caution">
    <text evidence="3">The sequence shown here is derived from an EMBL/GenBank/DDBJ whole genome shotgun (WGS) entry which is preliminary data.</text>
</comment>
<dbReference type="InterPro" id="IPR001119">
    <property type="entry name" value="SLH_dom"/>
</dbReference>
<dbReference type="PANTHER" id="PTHR43308">
    <property type="entry name" value="OUTER MEMBRANE PROTEIN ALPHA-RELATED"/>
    <property type="match status" value="1"/>
</dbReference>
<dbReference type="Proteomes" id="UP001597180">
    <property type="component" value="Unassembled WGS sequence"/>
</dbReference>
<dbReference type="PANTHER" id="PTHR43308:SF5">
    <property type="entry name" value="S-LAYER PROTEIN _ PEPTIDOGLYCAN ENDO-BETA-N-ACETYLGLUCOSAMINIDASE"/>
    <property type="match status" value="1"/>
</dbReference>
<dbReference type="Pfam" id="PF00395">
    <property type="entry name" value="SLH"/>
    <property type="match status" value="3"/>
</dbReference>
<dbReference type="InterPro" id="IPR051465">
    <property type="entry name" value="Cell_Envelope_Struct_Comp"/>
</dbReference>
<feature type="domain" description="SLH" evidence="2">
    <location>
        <begin position="418"/>
        <end position="476"/>
    </location>
</feature>
<evidence type="ECO:0000256" key="1">
    <source>
        <dbReference type="SAM" id="MobiDB-lite"/>
    </source>
</evidence>
<sequence length="604" mass="64338">MKRLQRCLIFLMMLVWVWPILPQGIRAETPPVFSLEASTSTTELDREFTVTLKGSGQKDLYGYEAVIEYDASKLNFIEQKNGMNGSGFSMGPIHKDNVLTFAYTKVGKGVAGESGDVTLSRLTFKTKAAGTASVKLVKVTAVSSKEAESIWTGASSVSVVIGGDGGNPSNPGTGGRRGGGSAAVAQPQMQSGGDGVRIVVSPMPQTVKADGKSVAVAALTDEILANAVEALKANPAAMNTIHIDASNPLTAVRVDIPATALAELIRQTGGVIISIQYNEARYDLPVRALKLDQWVASLQAELKDVKVSILIEKISGAAGQPFSVKAGENGLKLVTEVYDFTITAESGGKTITADDFGDTYVSRLIEVASPLNYGKTTGVWFDPSTRELKFVPTFFHTDGSHTTATIKRPGNSMYALVEHSRAFADLSGHWARQDIEMLASKLVVSGRTDQAFVPEERITRAEFAALLVRGLGLSEREVSSFHDVTSKDWFAGSVGAANKAGLVDGIAGDRFAPYEPITREQMAAMMSRALKLAGKAPQADLKSLEMFHDEAAISSWALEAAALSVTAGFMNGQSPSSFAPNAAATRAEAAVVLKRMLQYIEFIN</sequence>
<dbReference type="InterPro" id="IPR008965">
    <property type="entry name" value="CBM2/CBM3_carb-bd_dom_sf"/>
</dbReference>
<feature type="region of interest" description="Disordered" evidence="1">
    <location>
        <begin position="164"/>
        <end position="188"/>
    </location>
</feature>
<dbReference type="CDD" id="cd08547">
    <property type="entry name" value="Type_II_cohesin"/>
    <property type="match status" value="1"/>
</dbReference>
<evidence type="ECO:0000313" key="4">
    <source>
        <dbReference type="Proteomes" id="UP001597180"/>
    </source>
</evidence>
<reference evidence="4" key="1">
    <citation type="journal article" date="2019" name="Int. J. Syst. Evol. Microbiol.">
        <title>The Global Catalogue of Microorganisms (GCM) 10K type strain sequencing project: providing services to taxonomists for standard genome sequencing and annotation.</title>
        <authorList>
            <consortium name="The Broad Institute Genomics Platform"/>
            <consortium name="The Broad Institute Genome Sequencing Center for Infectious Disease"/>
            <person name="Wu L."/>
            <person name="Ma J."/>
        </authorList>
    </citation>
    <scope>NUCLEOTIDE SEQUENCE [LARGE SCALE GENOMIC DNA]</scope>
    <source>
        <strain evidence="4">CCUG 53270</strain>
    </source>
</reference>
<feature type="domain" description="SLH" evidence="2">
    <location>
        <begin position="477"/>
        <end position="540"/>
    </location>
</feature>
<evidence type="ECO:0000313" key="3">
    <source>
        <dbReference type="EMBL" id="MFD1221217.1"/>
    </source>
</evidence>
<dbReference type="SUPFAM" id="SSF49384">
    <property type="entry name" value="Carbohydrate-binding domain"/>
    <property type="match status" value="1"/>
</dbReference>
<proteinExistence type="predicted"/>
<dbReference type="Pfam" id="PF00963">
    <property type="entry name" value="Cohesin"/>
    <property type="match status" value="1"/>
</dbReference>
<dbReference type="RefSeq" id="WP_345590016.1">
    <property type="nucleotide sequence ID" value="NZ_BAABJG010000021.1"/>
</dbReference>
<organism evidence="3 4">
    <name type="scientific">Paenibacillus vulneris</name>
    <dbReference type="NCBI Taxonomy" id="1133364"/>
    <lineage>
        <taxon>Bacteria</taxon>
        <taxon>Bacillati</taxon>
        <taxon>Bacillota</taxon>
        <taxon>Bacilli</taxon>
        <taxon>Bacillales</taxon>
        <taxon>Paenibacillaceae</taxon>
        <taxon>Paenibacillus</taxon>
    </lineage>
</organism>
<evidence type="ECO:0000259" key="2">
    <source>
        <dbReference type="PROSITE" id="PS51272"/>
    </source>
</evidence>
<gene>
    <name evidence="3" type="ORF">ACFQ4B_13920</name>
</gene>
<accession>A0ABW3UJR9</accession>
<dbReference type="EMBL" id="JBHTLU010000015">
    <property type="protein sequence ID" value="MFD1221217.1"/>
    <property type="molecule type" value="Genomic_DNA"/>
</dbReference>
<feature type="compositionally biased region" description="Gly residues" evidence="1">
    <location>
        <begin position="164"/>
        <end position="181"/>
    </location>
</feature>
<feature type="domain" description="SLH" evidence="2">
    <location>
        <begin position="544"/>
        <end position="604"/>
    </location>
</feature>
<protein>
    <submittedName>
        <fullName evidence="3">S-layer homology domain-containing protein</fullName>
    </submittedName>
</protein>
<name>A0ABW3UJR9_9BACL</name>
<dbReference type="PROSITE" id="PS51272">
    <property type="entry name" value="SLH"/>
    <property type="match status" value="3"/>
</dbReference>
<keyword evidence="4" id="KW-1185">Reference proteome</keyword>
<dbReference type="Gene3D" id="2.60.40.680">
    <property type="match status" value="1"/>
</dbReference>